<gene>
    <name evidence="2" type="ORF">POCTA_138.1.T0500271</name>
</gene>
<dbReference type="SMART" id="SM00320">
    <property type="entry name" value="WD40"/>
    <property type="match status" value="3"/>
</dbReference>
<dbReference type="PROSITE" id="PS50294">
    <property type="entry name" value="WD_REPEATS_REGION"/>
    <property type="match status" value="1"/>
</dbReference>
<name>A0A8S1URI9_PAROT</name>
<keyword evidence="3" id="KW-1185">Reference proteome</keyword>
<dbReference type="PROSITE" id="PS50082">
    <property type="entry name" value="WD_REPEATS_2"/>
    <property type="match status" value="1"/>
</dbReference>
<feature type="repeat" description="WD" evidence="1">
    <location>
        <begin position="72"/>
        <end position="113"/>
    </location>
</feature>
<protein>
    <submittedName>
        <fullName evidence="2">Uncharacterized protein</fullName>
    </submittedName>
</protein>
<evidence type="ECO:0000256" key="1">
    <source>
        <dbReference type="PROSITE-ProRule" id="PRU00221"/>
    </source>
</evidence>
<dbReference type="EMBL" id="CAJJDP010000050">
    <property type="protein sequence ID" value="CAD8167790.1"/>
    <property type="molecule type" value="Genomic_DNA"/>
</dbReference>
<accession>A0A8S1URI9</accession>
<dbReference type="Pfam" id="PF00400">
    <property type="entry name" value="WD40"/>
    <property type="match status" value="1"/>
</dbReference>
<keyword evidence="1" id="KW-0853">WD repeat</keyword>
<proteinExistence type="predicted"/>
<reference evidence="2" key="1">
    <citation type="submission" date="2021-01" db="EMBL/GenBank/DDBJ databases">
        <authorList>
            <consortium name="Genoscope - CEA"/>
            <person name="William W."/>
        </authorList>
    </citation>
    <scope>NUCLEOTIDE SEQUENCE</scope>
</reference>
<dbReference type="GO" id="GO:0016226">
    <property type="term" value="P:iron-sulfur cluster assembly"/>
    <property type="evidence" value="ECO:0007669"/>
    <property type="project" value="TreeGrafter"/>
</dbReference>
<dbReference type="OrthoDB" id="293334at2759"/>
<dbReference type="PANTHER" id="PTHR19920:SF0">
    <property type="entry name" value="CYTOSOLIC IRON-SULFUR PROTEIN ASSEMBLY PROTEIN CIAO1-RELATED"/>
    <property type="match status" value="1"/>
</dbReference>
<dbReference type="PANTHER" id="PTHR19920">
    <property type="entry name" value="WD40 PROTEIN CIAO1"/>
    <property type="match status" value="1"/>
</dbReference>
<comment type="caution">
    <text evidence="2">The sequence shown here is derived from an EMBL/GenBank/DDBJ whole genome shotgun (WGS) entry which is preliminary data.</text>
</comment>
<organism evidence="2 3">
    <name type="scientific">Paramecium octaurelia</name>
    <dbReference type="NCBI Taxonomy" id="43137"/>
    <lineage>
        <taxon>Eukaryota</taxon>
        <taxon>Sar</taxon>
        <taxon>Alveolata</taxon>
        <taxon>Ciliophora</taxon>
        <taxon>Intramacronucleata</taxon>
        <taxon>Oligohymenophorea</taxon>
        <taxon>Peniculida</taxon>
        <taxon>Parameciidae</taxon>
        <taxon>Paramecium</taxon>
    </lineage>
</organism>
<dbReference type="Proteomes" id="UP000683925">
    <property type="component" value="Unassembled WGS sequence"/>
</dbReference>
<sequence length="151" mass="17567">MIKQQNETEVTQTQQIKMPNRYELIDQFKIKLHQRCGAIAISSDNNLVVIGCKSKLRIYQFQQQMLKLLQTLYSHTLDVNTLNFFQNLSNMVSGSEDKQIILWPLINGNSNKYINKYKGKNSQILCVVLNEREDQLISGTSEWLVLHIDHI</sequence>
<dbReference type="GO" id="GO:0097361">
    <property type="term" value="C:cytosolic [4Fe-4S] assembly targeting complex"/>
    <property type="evidence" value="ECO:0007669"/>
    <property type="project" value="TreeGrafter"/>
</dbReference>
<dbReference type="InterPro" id="IPR001680">
    <property type="entry name" value="WD40_rpt"/>
</dbReference>
<evidence type="ECO:0000313" key="2">
    <source>
        <dbReference type="EMBL" id="CAD8167790.1"/>
    </source>
</evidence>
<evidence type="ECO:0000313" key="3">
    <source>
        <dbReference type="Proteomes" id="UP000683925"/>
    </source>
</evidence>
<dbReference type="AlphaFoldDB" id="A0A8S1URI9"/>